<organism evidence="4 5">
    <name type="scientific">Desulfurella multipotens</name>
    <dbReference type="NCBI Taxonomy" id="79269"/>
    <lineage>
        <taxon>Bacteria</taxon>
        <taxon>Pseudomonadati</taxon>
        <taxon>Campylobacterota</taxon>
        <taxon>Desulfurellia</taxon>
        <taxon>Desulfurellales</taxon>
        <taxon>Desulfurellaceae</taxon>
        <taxon>Desulfurella</taxon>
    </lineage>
</organism>
<dbReference type="NCBIfam" id="TIGR00002">
    <property type="entry name" value="S16"/>
    <property type="match status" value="1"/>
</dbReference>
<name>A0A1G6N1B1_9BACT</name>
<dbReference type="Pfam" id="PF00886">
    <property type="entry name" value="Ribosomal_S16"/>
    <property type="match status" value="1"/>
</dbReference>
<dbReference type="GO" id="GO:0006412">
    <property type="term" value="P:translation"/>
    <property type="evidence" value="ECO:0007669"/>
    <property type="project" value="UniProtKB-UniRule"/>
</dbReference>
<dbReference type="GO" id="GO:0005737">
    <property type="term" value="C:cytoplasm"/>
    <property type="evidence" value="ECO:0007669"/>
    <property type="project" value="UniProtKB-ARBA"/>
</dbReference>
<keyword evidence="5" id="KW-1185">Reference proteome</keyword>
<comment type="similarity">
    <text evidence="3">Belongs to the bacterial ribosomal protein bS16 family.</text>
</comment>
<dbReference type="InterPro" id="IPR023803">
    <property type="entry name" value="Ribosomal_bS16_dom_sf"/>
</dbReference>
<dbReference type="RefSeq" id="WP_092128740.1">
    <property type="nucleotide sequence ID" value="NZ_FMYU01000007.1"/>
</dbReference>
<dbReference type="InterPro" id="IPR000307">
    <property type="entry name" value="Ribosomal_bS16"/>
</dbReference>
<dbReference type="GO" id="GO:0003735">
    <property type="term" value="F:structural constituent of ribosome"/>
    <property type="evidence" value="ECO:0007669"/>
    <property type="project" value="InterPro"/>
</dbReference>
<evidence type="ECO:0000313" key="4">
    <source>
        <dbReference type="EMBL" id="SDC61254.1"/>
    </source>
</evidence>
<reference evidence="5" key="1">
    <citation type="submission" date="2016-10" db="EMBL/GenBank/DDBJ databases">
        <authorList>
            <person name="Varghese N."/>
            <person name="Submissions S."/>
        </authorList>
    </citation>
    <scope>NUCLEOTIDE SEQUENCE [LARGE SCALE GENOMIC DNA]</scope>
    <source>
        <strain evidence="5">DSM 8415</strain>
    </source>
</reference>
<protein>
    <recommendedName>
        <fullName evidence="3">Small ribosomal subunit protein bS16</fullName>
    </recommendedName>
</protein>
<keyword evidence="1 3" id="KW-0689">Ribosomal protein</keyword>
<dbReference type="SUPFAM" id="SSF54565">
    <property type="entry name" value="Ribosomal protein S16"/>
    <property type="match status" value="1"/>
</dbReference>
<accession>A0A1G6N1B1</accession>
<dbReference type="GO" id="GO:0015935">
    <property type="term" value="C:small ribosomal subunit"/>
    <property type="evidence" value="ECO:0007669"/>
    <property type="project" value="TreeGrafter"/>
</dbReference>
<dbReference type="Gene3D" id="3.30.1320.10">
    <property type="match status" value="1"/>
</dbReference>
<dbReference type="Proteomes" id="UP000199411">
    <property type="component" value="Unassembled WGS sequence"/>
</dbReference>
<dbReference type="InterPro" id="IPR020592">
    <property type="entry name" value="Ribosomal_bS16_CS"/>
</dbReference>
<proteinExistence type="inferred from homology"/>
<keyword evidence="2 3" id="KW-0687">Ribonucleoprotein</keyword>
<evidence type="ECO:0000313" key="5">
    <source>
        <dbReference type="Proteomes" id="UP000199411"/>
    </source>
</evidence>
<gene>
    <name evidence="3" type="primary">rpsP</name>
    <name evidence="4" type="ORF">SAMN05660835_01076</name>
</gene>
<dbReference type="PROSITE" id="PS00732">
    <property type="entry name" value="RIBOSOMAL_S16"/>
    <property type="match status" value="1"/>
</dbReference>
<dbReference type="AlphaFoldDB" id="A0A1G6N1B1"/>
<evidence type="ECO:0000256" key="1">
    <source>
        <dbReference type="ARBA" id="ARBA00022980"/>
    </source>
</evidence>
<evidence type="ECO:0000256" key="2">
    <source>
        <dbReference type="ARBA" id="ARBA00023274"/>
    </source>
</evidence>
<dbReference type="PANTHER" id="PTHR12919:SF20">
    <property type="entry name" value="SMALL RIBOSOMAL SUBUNIT PROTEIN BS16M"/>
    <property type="match status" value="1"/>
</dbReference>
<sequence length="78" mass="9020">MVVVRLTRLGRKKRAFFRIVAMDSRKKRDGSALDILGYYDPLKTEDKVKLDLEKYNAWIQKGAIPTPAVENLVKSLKR</sequence>
<dbReference type="EMBL" id="FMYU01000007">
    <property type="protein sequence ID" value="SDC61254.1"/>
    <property type="molecule type" value="Genomic_DNA"/>
</dbReference>
<evidence type="ECO:0000256" key="3">
    <source>
        <dbReference type="HAMAP-Rule" id="MF_00385"/>
    </source>
</evidence>
<dbReference type="PANTHER" id="PTHR12919">
    <property type="entry name" value="30S RIBOSOMAL PROTEIN S16"/>
    <property type="match status" value="1"/>
</dbReference>
<dbReference type="OrthoDB" id="9807878at2"/>
<dbReference type="HAMAP" id="MF_00385">
    <property type="entry name" value="Ribosomal_bS16"/>
    <property type="match status" value="1"/>
</dbReference>